<dbReference type="InterPro" id="IPR054843">
    <property type="entry name" value="Slam_hemophilin_C"/>
</dbReference>
<evidence type="ECO:0000256" key="1">
    <source>
        <dbReference type="SAM" id="MobiDB-lite"/>
    </source>
</evidence>
<proteinExistence type="predicted"/>
<gene>
    <name evidence="4" type="ORF">JFY56_12150</name>
</gene>
<dbReference type="RefSeq" id="WP_208314009.1">
    <property type="nucleotide sequence ID" value="NZ_JAELYA010000004.1"/>
</dbReference>
<comment type="caution">
    <text evidence="4">The sequence shown here is derived from an EMBL/GenBank/DDBJ whole genome shotgun (WGS) entry which is preliminary data.</text>
</comment>
<feature type="compositionally biased region" description="Polar residues" evidence="1">
    <location>
        <begin position="45"/>
        <end position="56"/>
    </location>
</feature>
<reference evidence="4 5" key="1">
    <citation type="submission" date="2020-12" db="EMBL/GenBank/DDBJ databases">
        <title>Pseudomonas schmalbachii sp. nov. isolated from millipede gut.</title>
        <authorList>
            <person name="Shelomi M."/>
        </authorList>
    </citation>
    <scope>NUCLEOTIDE SEQUENCE [LARGE SCALE GENOMIC DNA]</scope>
    <source>
        <strain evidence="4 5">Milli4</strain>
    </source>
</reference>
<sequence>MRNKLVQGSKLAVLGFAICLAMGCSSGGGHHFGGDVSKSDEPSKGTDNSSGSNPTGGTDKIAASGATAGTASAQTYVTPTGVTYTLPGVSGVMLVANANGTIDYGSNGANGYARYGTWYSTAHTTTEYFYTGENPTQGDQIPAAGTATYVGKAIRNNTPNGTPVSNGTASVSFNVDFAAKTINGATEERTGFNKVSMTGNLSGGGFNGNATSGAAKGTFTGHFYGADAAELAGMATFSGDATQNIAFGAVKQ</sequence>
<dbReference type="EMBL" id="JAELYA010000004">
    <property type="protein sequence ID" value="MBO3275977.1"/>
    <property type="molecule type" value="Genomic_DNA"/>
</dbReference>
<dbReference type="InterPro" id="IPR001677">
    <property type="entry name" value="TbpB_B_D"/>
</dbReference>
<feature type="chain" id="PRO_5045443110" evidence="2">
    <location>
        <begin position="27"/>
        <end position="252"/>
    </location>
</feature>
<accession>A0ABS3TQM9</accession>
<organism evidence="4 5">
    <name type="scientific">Pseudomonas schmalbachii</name>
    <dbReference type="NCBI Taxonomy" id="2816993"/>
    <lineage>
        <taxon>Bacteria</taxon>
        <taxon>Pseudomonadati</taxon>
        <taxon>Pseudomonadota</taxon>
        <taxon>Gammaproteobacteria</taxon>
        <taxon>Pseudomonadales</taxon>
        <taxon>Pseudomonadaceae</taxon>
        <taxon>Pseudomonas</taxon>
    </lineage>
</organism>
<dbReference type="Pfam" id="PF01298">
    <property type="entry name" value="TbpB_B_D"/>
    <property type="match status" value="1"/>
</dbReference>
<dbReference type="PROSITE" id="PS51257">
    <property type="entry name" value="PROKAR_LIPOPROTEIN"/>
    <property type="match status" value="1"/>
</dbReference>
<dbReference type="NCBIfam" id="NF041636">
    <property type="entry name" value="slam_lipo"/>
    <property type="match status" value="1"/>
</dbReference>
<dbReference type="Proteomes" id="UP000669060">
    <property type="component" value="Unassembled WGS sequence"/>
</dbReference>
<dbReference type="Gene3D" id="2.40.160.90">
    <property type="match status" value="1"/>
</dbReference>
<evidence type="ECO:0000256" key="2">
    <source>
        <dbReference type="SAM" id="SignalP"/>
    </source>
</evidence>
<keyword evidence="2" id="KW-0732">Signal</keyword>
<protein>
    <submittedName>
        <fullName evidence="4">Transferrin-binding protein-like solute binding protein</fullName>
    </submittedName>
</protein>
<feature type="region of interest" description="Disordered" evidence="1">
    <location>
        <begin position="33"/>
        <end position="63"/>
    </location>
</feature>
<evidence type="ECO:0000313" key="4">
    <source>
        <dbReference type="EMBL" id="MBO3275977.1"/>
    </source>
</evidence>
<name>A0ABS3TQM9_9PSED</name>
<feature type="domain" description="Transferrin-binding protein B C-lobe/N-lobe beta-barrel" evidence="3">
    <location>
        <begin position="141"/>
        <end position="251"/>
    </location>
</feature>
<dbReference type="InterPro" id="IPR011250">
    <property type="entry name" value="OMP/PagP_B-barrel"/>
</dbReference>
<evidence type="ECO:0000313" key="5">
    <source>
        <dbReference type="Proteomes" id="UP000669060"/>
    </source>
</evidence>
<keyword evidence="5" id="KW-1185">Reference proteome</keyword>
<feature type="signal peptide" evidence="2">
    <location>
        <begin position="1"/>
        <end position="26"/>
    </location>
</feature>
<dbReference type="SUPFAM" id="SSF56925">
    <property type="entry name" value="OMPA-like"/>
    <property type="match status" value="1"/>
</dbReference>
<evidence type="ECO:0000259" key="3">
    <source>
        <dbReference type="Pfam" id="PF01298"/>
    </source>
</evidence>